<gene>
    <name evidence="1" type="ORF">AVEN_554_1</name>
</gene>
<reference evidence="1 2" key="1">
    <citation type="journal article" date="2019" name="Sci. Rep.">
        <title>Orb-weaving spider Araneus ventricosus genome elucidates the spidroin gene catalogue.</title>
        <authorList>
            <person name="Kono N."/>
            <person name="Nakamura H."/>
            <person name="Ohtoshi R."/>
            <person name="Moran D.A.P."/>
            <person name="Shinohara A."/>
            <person name="Yoshida Y."/>
            <person name="Fujiwara M."/>
            <person name="Mori M."/>
            <person name="Tomita M."/>
            <person name="Arakawa K."/>
        </authorList>
    </citation>
    <scope>NUCLEOTIDE SEQUENCE [LARGE SCALE GENOMIC DNA]</scope>
</reference>
<dbReference type="PANTHER" id="PTHR37984:SF5">
    <property type="entry name" value="PROTEIN NYNRIN-LIKE"/>
    <property type="match status" value="1"/>
</dbReference>
<evidence type="ECO:0000313" key="1">
    <source>
        <dbReference type="EMBL" id="GBM73759.1"/>
    </source>
</evidence>
<organism evidence="1 2">
    <name type="scientific">Araneus ventricosus</name>
    <name type="common">Orbweaver spider</name>
    <name type="synonym">Epeira ventricosa</name>
    <dbReference type="NCBI Taxonomy" id="182803"/>
    <lineage>
        <taxon>Eukaryota</taxon>
        <taxon>Metazoa</taxon>
        <taxon>Ecdysozoa</taxon>
        <taxon>Arthropoda</taxon>
        <taxon>Chelicerata</taxon>
        <taxon>Arachnida</taxon>
        <taxon>Araneae</taxon>
        <taxon>Araneomorphae</taxon>
        <taxon>Entelegynae</taxon>
        <taxon>Araneoidea</taxon>
        <taxon>Araneidae</taxon>
        <taxon>Araneus</taxon>
    </lineage>
</organism>
<dbReference type="GO" id="GO:0071897">
    <property type="term" value="P:DNA biosynthetic process"/>
    <property type="evidence" value="ECO:0007669"/>
    <property type="project" value="UniProtKB-ARBA"/>
</dbReference>
<dbReference type="OrthoDB" id="430238at2759"/>
<dbReference type="EMBL" id="BGPR01002455">
    <property type="protein sequence ID" value="GBM73759.1"/>
    <property type="molecule type" value="Genomic_DNA"/>
</dbReference>
<dbReference type="InterPro" id="IPR050951">
    <property type="entry name" value="Retrovirus_Pol_polyprotein"/>
</dbReference>
<dbReference type="Gene3D" id="3.30.70.270">
    <property type="match status" value="1"/>
</dbReference>
<comment type="caution">
    <text evidence="1">The sequence shown here is derived from an EMBL/GenBank/DDBJ whole genome shotgun (WGS) entry which is preliminary data.</text>
</comment>
<proteinExistence type="predicted"/>
<name>A0A4Y2I910_ARAVE</name>
<dbReference type="AlphaFoldDB" id="A0A4Y2I910"/>
<dbReference type="InterPro" id="IPR043502">
    <property type="entry name" value="DNA/RNA_pol_sf"/>
</dbReference>
<evidence type="ECO:0000313" key="2">
    <source>
        <dbReference type="Proteomes" id="UP000499080"/>
    </source>
</evidence>
<accession>A0A4Y2I910</accession>
<keyword evidence="2" id="KW-1185">Reference proteome</keyword>
<sequence>MSSAIERTFIKTRSHNNTPMNGFLSDRHVFSSVIAPKCLIGDSCNRSSISEHLKNIRKLFQRLQKANLKLSPQKCRFLRKVFYYIGQFISADRGKTEPKKVKAVLDWPRSEIVHDIRSFLGL</sequence>
<protein>
    <recommendedName>
        <fullName evidence="3">Reverse transcriptase domain-containing protein</fullName>
    </recommendedName>
</protein>
<dbReference type="Proteomes" id="UP000499080">
    <property type="component" value="Unassembled WGS sequence"/>
</dbReference>
<dbReference type="PANTHER" id="PTHR37984">
    <property type="entry name" value="PROTEIN CBG26694"/>
    <property type="match status" value="1"/>
</dbReference>
<dbReference type="SUPFAM" id="SSF56672">
    <property type="entry name" value="DNA/RNA polymerases"/>
    <property type="match status" value="1"/>
</dbReference>
<dbReference type="InterPro" id="IPR043128">
    <property type="entry name" value="Rev_trsase/Diguanyl_cyclase"/>
</dbReference>
<evidence type="ECO:0008006" key="3">
    <source>
        <dbReference type="Google" id="ProtNLM"/>
    </source>
</evidence>